<evidence type="ECO:0000256" key="7">
    <source>
        <dbReference type="ARBA" id="ARBA00051245"/>
    </source>
</evidence>
<evidence type="ECO:0000259" key="14">
    <source>
        <dbReference type="PROSITE" id="PS50011"/>
    </source>
</evidence>
<dbReference type="CDD" id="cd00192">
    <property type="entry name" value="PTKc"/>
    <property type="match status" value="1"/>
</dbReference>
<sequence>MPILHKLKEKLTKSSPGLHYIPVTPIRLPTKDEFQYKSAYALYNYTPGGVDEISFLIGDIFTVYKEDGNWWLVKNCRTGQKGLIPSNYVTLNAKEATLLNGWYDVDRIGAENKLLVPGVEVGMFIIRPGKDNDFPYALSIRGEGTDIVHFRVRYHQQSNSFYLTPKLTFPTMNDLLNYYKLTTIDGKLGLTEPRPPRINPPNNLNDCKYDLRKLEFLEVLGSGNFGVVYKAKVGNVLMAVKKSKGVQAREAFLQEVKTMLVLKHPSIVQFLGIAEDSADNSVIIMIEFMANGSLKSYFKRLGPKQFTYIDLITMIDTLVQGMVFLESLNVVHMDLRADNVLVNEEGKVKIGDFGLTQILGSSMNAGISQFPVRWTAPEIMCGPATYTTKCDVWSFGVLIFEILTCGMLPYGDLSLQQVRDGVPKGLRLPSPTIYGFECDATIYSIMQSCWNMDPQKRPVFKEIYTKTQQTIIKATKFYSNAVSTDRD</sequence>
<dbReference type="InterPro" id="IPR011009">
    <property type="entry name" value="Kinase-like_dom_sf"/>
</dbReference>
<feature type="domain" description="SH3" evidence="13">
    <location>
        <begin position="34"/>
        <end position="94"/>
    </location>
</feature>
<protein>
    <recommendedName>
        <fullName evidence="11">Tyrosine-protein kinase</fullName>
        <ecNumber evidence="11">2.7.10.2</ecNumber>
    </recommendedName>
</protein>
<evidence type="ECO:0000313" key="15">
    <source>
        <dbReference type="EMBL" id="VUZ43829.1"/>
    </source>
</evidence>
<dbReference type="PROSITE" id="PS50011">
    <property type="entry name" value="PROTEIN_KINASE_DOM"/>
    <property type="match status" value="1"/>
</dbReference>
<gene>
    <name evidence="15" type="ORF">WMSIL1_LOCUS4362</name>
</gene>
<reference evidence="15 16" key="1">
    <citation type="submission" date="2019-07" db="EMBL/GenBank/DDBJ databases">
        <authorList>
            <person name="Jastrzebski P J."/>
            <person name="Paukszto L."/>
            <person name="Jastrzebski P J."/>
        </authorList>
    </citation>
    <scope>NUCLEOTIDE SEQUENCE [LARGE SCALE GENOMIC DNA]</scope>
    <source>
        <strain evidence="15 16">WMS-il1</strain>
    </source>
</reference>
<dbReference type="SUPFAM" id="SSF50044">
    <property type="entry name" value="SH3-domain"/>
    <property type="match status" value="1"/>
</dbReference>
<keyword evidence="16" id="KW-1185">Reference proteome</keyword>
<keyword evidence="4 11" id="KW-0418">Kinase</keyword>
<comment type="similarity">
    <text evidence="11">Belongs to the protein kinase superfamily. Tyr protein kinase family.</text>
</comment>
<feature type="domain" description="SH2" evidence="12">
    <location>
        <begin position="98"/>
        <end position="194"/>
    </location>
</feature>
<keyword evidence="3 10" id="KW-0547">Nucleotide-binding</keyword>
<evidence type="ECO:0000259" key="12">
    <source>
        <dbReference type="PROSITE" id="PS50001"/>
    </source>
</evidence>
<dbReference type="PRINTS" id="PR00109">
    <property type="entry name" value="TYRKINASE"/>
</dbReference>
<dbReference type="PROSITE" id="PS50001">
    <property type="entry name" value="SH2"/>
    <property type="match status" value="1"/>
</dbReference>
<dbReference type="InterPro" id="IPR000719">
    <property type="entry name" value="Prot_kinase_dom"/>
</dbReference>
<dbReference type="PROSITE" id="PS00109">
    <property type="entry name" value="PROTEIN_KINASE_TYR"/>
    <property type="match status" value="1"/>
</dbReference>
<evidence type="ECO:0000256" key="8">
    <source>
        <dbReference type="PROSITE-ProRule" id="PRU00191"/>
    </source>
</evidence>
<evidence type="ECO:0000256" key="3">
    <source>
        <dbReference type="ARBA" id="ARBA00022741"/>
    </source>
</evidence>
<name>A0A564YA24_HYMDI</name>
<evidence type="ECO:0000256" key="11">
    <source>
        <dbReference type="RuleBase" id="RU362096"/>
    </source>
</evidence>
<keyword evidence="6 11" id="KW-0829">Tyrosine-protein kinase</keyword>
<dbReference type="GO" id="GO:0005524">
    <property type="term" value="F:ATP binding"/>
    <property type="evidence" value="ECO:0007669"/>
    <property type="project" value="UniProtKB-UniRule"/>
</dbReference>
<keyword evidence="5 10" id="KW-0067">ATP-binding</keyword>
<dbReference type="AlphaFoldDB" id="A0A564YA24"/>
<dbReference type="PRINTS" id="PR00452">
    <property type="entry name" value="SH3DOMAIN"/>
</dbReference>
<dbReference type="EMBL" id="CABIJS010000122">
    <property type="protein sequence ID" value="VUZ43829.1"/>
    <property type="molecule type" value="Genomic_DNA"/>
</dbReference>
<dbReference type="Pfam" id="PF07714">
    <property type="entry name" value="PK_Tyr_Ser-Thr"/>
    <property type="match status" value="1"/>
</dbReference>
<evidence type="ECO:0000256" key="5">
    <source>
        <dbReference type="ARBA" id="ARBA00022840"/>
    </source>
</evidence>
<dbReference type="CDD" id="cd00174">
    <property type="entry name" value="SH3"/>
    <property type="match status" value="1"/>
</dbReference>
<evidence type="ECO:0000256" key="9">
    <source>
        <dbReference type="PROSITE-ProRule" id="PRU00192"/>
    </source>
</evidence>
<accession>A0A564YA24</accession>
<dbReference type="GO" id="GO:0004715">
    <property type="term" value="F:non-membrane spanning protein tyrosine kinase activity"/>
    <property type="evidence" value="ECO:0007669"/>
    <property type="project" value="UniProtKB-EC"/>
</dbReference>
<feature type="domain" description="Protein kinase" evidence="14">
    <location>
        <begin position="214"/>
        <end position="471"/>
    </location>
</feature>
<dbReference type="InterPro" id="IPR017441">
    <property type="entry name" value="Protein_kinase_ATP_BS"/>
</dbReference>
<dbReference type="Gene3D" id="3.30.505.10">
    <property type="entry name" value="SH2 domain"/>
    <property type="match status" value="1"/>
</dbReference>
<dbReference type="Gene3D" id="2.30.30.40">
    <property type="entry name" value="SH3 Domains"/>
    <property type="match status" value="1"/>
</dbReference>
<feature type="binding site" evidence="10">
    <location>
        <position position="242"/>
    </location>
    <ligand>
        <name>ATP</name>
        <dbReference type="ChEBI" id="CHEBI:30616"/>
    </ligand>
</feature>
<dbReference type="SMART" id="SM00326">
    <property type="entry name" value="SH3"/>
    <property type="match status" value="1"/>
</dbReference>
<evidence type="ECO:0000256" key="1">
    <source>
        <dbReference type="ARBA" id="ARBA00022443"/>
    </source>
</evidence>
<dbReference type="InterPro" id="IPR000980">
    <property type="entry name" value="SH2"/>
</dbReference>
<dbReference type="SUPFAM" id="SSF55550">
    <property type="entry name" value="SH2 domain"/>
    <property type="match status" value="1"/>
</dbReference>
<dbReference type="Pfam" id="PF00017">
    <property type="entry name" value="SH2"/>
    <property type="match status" value="1"/>
</dbReference>
<keyword evidence="2 11" id="KW-0808">Transferase</keyword>
<dbReference type="EC" id="2.7.10.2" evidence="11"/>
<keyword evidence="1 9" id="KW-0728">SH3 domain</keyword>
<dbReference type="SMART" id="SM00252">
    <property type="entry name" value="SH2"/>
    <property type="match status" value="1"/>
</dbReference>
<dbReference type="InterPro" id="IPR001245">
    <property type="entry name" value="Ser-Thr/Tyr_kinase_cat_dom"/>
</dbReference>
<keyword evidence="8" id="KW-0727">SH2 domain</keyword>
<dbReference type="SUPFAM" id="SSF56112">
    <property type="entry name" value="Protein kinase-like (PK-like)"/>
    <property type="match status" value="1"/>
</dbReference>
<evidence type="ECO:0000256" key="6">
    <source>
        <dbReference type="ARBA" id="ARBA00023137"/>
    </source>
</evidence>
<comment type="catalytic activity">
    <reaction evidence="7 11">
        <text>L-tyrosyl-[protein] + ATP = O-phospho-L-tyrosyl-[protein] + ADP + H(+)</text>
        <dbReference type="Rhea" id="RHEA:10596"/>
        <dbReference type="Rhea" id="RHEA-COMP:10136"/>
        <dbReference type="Rhea" id="RHEA-COMP:20101"/>
        <dbReference type="ChEBI" id="CHEBI:15378"/>
        <dbReference type="ChEBI" id="CHEBI:30616"/>
        <dbReference type="ChEBI" id="CHEBI:46858"/>
        <dbReference type="ChEBI" id="CHEBI:61978"/>
        <dbReference type="ChEBI" id="CHEBI:456216"/>
        <dbReference type="EC" id="2.7.10.2"/>
    </reaction>
</comment>
<evidence type="ECO:0000313" key="16">
    <source>
        <dbReference type="Proteomes" id="UP000321570"/>
    </source>
</evidence>
<dbReference type="PANTHER" id="PTHR24418">
    <property type="entry name" value="TYROSINE-PROTEIN KINASE"/>
    <property type="match status" value="1"/>
</dbReference>
<organism evidence="15 16">
    <name type="scientific">Hymenolepis diminuta</name>
    <name type="common">Rat tapeworm</name>
    <dbReference type="NCBI Taxonomy" id="6216"/>
    <lineage>
        <taxon>Eukaryota</taxon>
        <taxon>Metazoa</taxon>
        <taxon>Spiralia</taxon>
        <taxon>Lophotrochozoa</taxon>
        <taxon>Platyhelminthes</taxon>
        <taxon>Cestoda</taxon>
        <taxon>Eucestoda</taxon>
        <taxon>Cyclophyllidea</taxon>
        <taxon>Hymenolepididae</taxon>
        <taxon>Hymenolepis</taxon>
    </lineage>
</organism>
<dbReference type="PROSITE" id="PS00107">
    <property type="entry name" value="PROTEIN_KINASE_ATP"/>
    <property type="match status" value="1"/>
</dbReference>
<dbReference type="PROSITE" id="PS50002">
    <property type="entry name" value="SH3"/>
    <property type="match status" value="1"/>
</dbReference>
<dbReference type="InterPro" id="IPR036028">
    <property type="entry name" value="SH3-like_dom_sf"/>
</dbReference>
<evidence type="ECO:0000256" key="4">
    <source>
        <dbReference type="ARBA" id="ARBA00022777"/>
    </source>
</evidence>
<evidence type="ECO:0000259" key="13">
    <source>
        <dbReference type="PROSITE" id="PS50002"/>
    </source>
</evidence>
<proteinExistence type="inferred from homology"/>
<dbReference type="InterPro" id="IPR001452">
    <property type="entry name" value="SH3_domain"/>
</dbReference>
<dbReference type="InterPro" id="IPR008266">
    <property type="entry name" value="Tyr_kinase_AS"/>
</dbReference>
<dbReference type="Pfam" id="PF14604">
    <property type="entry name" value="SH3_9"/>
    <property type="match status" value="1"/>
</dbReference>
<dbReference type="InterPro" id="IPR050198">
    <property type="entry name" value="Non-receptor_tyrosine_kinases"/>
</dbReference>
<dbReference type="InterPro" id="IPR036860">
    <property type="entry name" value="SH2_dom_sf"/>
</dbReference>
<evidence type="ECO:0000256" key="10">
    <source>
        <dbReference type="PROSITE-ProRule" id="PRU10141"/>
    </source>
</evidence>
<dbReference type="Gene3D" id="1.10.510.10">
    <property type="entry name" value="Transferase(Phosphotransferase) domain 1"/>
    <property type="match status" value="1"/>
</dbReference>
<evidence type="ECO:0000256" key="2">
    <source>
        <dbReference type="ARBA" id="ARBA00022679"/>
    </source>
</evidence>
<dbReference type="Proteomes" id="UP000321570">
    <property type="component" value="Unassembled WGS sequence"/>
</dbReference>